<evidence type="ECO:0000256" key="3">
    <source>
        <dbReference type="ARBA" id="ARBA00022840"/>
    </source>
</evidence>
<dbReference type="InterPro" id="IPR003439">
    <property type="entry name" value="ABC_transporter-like_ATP-bd"/>
</dbReference>
<dbReference type="PANTHER" id="PTHR24220">
    <property type="entry name" value="IMPORT ATP-BINDING PROTEIN"/>
    <property type="match status" value="1"/>
</dbReference>
<feature type="domain" description="ABC transporter" evidence="4">
    <location>
        <begin position="28"/>
        <end position="253"/>
    </location>
</feature>
<evidence type="ECO:0000256" key="2">
    <source>
        <dbReference type="ARBA" id="ARBA00022741"/>
    </source>
</evidence>
<proteinExistence type="predicted"/>
<dbReference type="SUPFAM" id="SSF52540">
    <property type="entry name" value="P-loop containing nucleoside triphosphate hydrolases"/>
    <property type="match status" value="1"/>
</dbReference>
<dbReference type="RefSeq" id="WP_345928420.1">
    <property type="nucleotide sequence ID" value="NZ_JBDIVF010000006.1"/>
</dbReference>
<reference evidence="5 6" key="1">
    <citation type="submission" date="2024-07" db="EMBL/GenBank/DDBJ databases">
        <title>Uliginosibacterium paludis KCTC:42655.</title>
        <authorList>
            <person name="Kim M.K."/>
        </authorList>
    </citation>
    <scope>NUCLEOTIDE SEQUENCE [LARGE SCALE GENOMIC DNA]</scope>
    <source>
        <strain evidence="5 6">KCTC 42655</strain>
    </source>
</reference>
<dbReference type="GO" id="GO:0005524">
    <property type="term" value="F:ATP binding"/>
    <property type="evidence" value="ECO:0007669"/>
    <property type="project" value="UniProtKB-KW"/>
</dbReference>
<evidence type="ECO:0000313" key="5">
    <source>
        <dbReference type="EMBL" id="MET1490244.1"/>
    </source>
</evidence>
<evidence type="ECO:0000259" key="4">
    <source>
        <dbReference type="PROSITE" id="PS50893"/>
    </source>
</evidence>
<accession>A0ABV2CQQ4</accession>
<comment type="caution">
    <text evidence="5">The sequence shown here is derived from an EMBL/GenBank/DDBJ whole genome shotgun (WGS) entry which is preliminary data.</text>
</comment>
<dbReference type="Proteomes" id="UP001548590">
    <property type="component" value="Unassembled WGS sequence"/>
</dbReference>
<keyword evidence="2" id="KW-0547">Nucleotide-binding</keyword>
<dbReference type="InterPro" id="IPR015854">
    <property type="entry name" value="ABC_transpr_LolD-like"/>
</dbReference>
<dbReference type="InterPro" id="IPR003593">
    <property type="entry name" value="AAA+_ATPase"/>
</dbReference>
<dbReference type="Gene3D" id="3.40.50.300">
    <property type="entry name" value="P-loop containing nucleotide triphosphate hydrolases"/>
    <property type="match status" value="1"/>
</dbReference>
<evidence type="ECO:0000256" key="1">
    <source>
        <dbReference type="ARBA" id="ARBA00022475"/>
    </source>
</evidence>
<gene>
    <name evidence="5" type="ORF">ABVT11_10445</name>
</gene>
<keyword evidence="3 5" id="KW-0067">ATP-binding</keyword>
<evidence type="ECO:0000313" key="6">
    <source>
        <dbReference type="Proteomes" id="UP001548590"/>
    </source>
</evidence>
<protein>
    <submittedName>
        <fullName evidence="5">ABC transporter ATP-binding protein</fullName>
    </submittedName>
</protein>
<dbReference type="PROSITE" id="PS50893">
    <property type="entry name" value="ABC_TRANSPORTER_2"/>
    <property type="match status" value="1"/>
</dbReference>
<keyword evidence="1" id="KW-1003">Cell membrane</keyword>
<keyword evidence="1" id="KW-0472">Membrane</keyword>
<keyword evidence="6" id="KW-1185">Reference proteome</keyword>
<name>A0ABV2CQQ4_9RHOO</name>
<dbReference type="EMBL" id="JBEWLZ010000005">
    <property type="protein sequence ID" value="MET1490244.1"/>
    <property type="molecule type" value="Genomic_DNA"/>
</dbReference>
<organism evidence="5 6">
    <name type="scientific">Uliginosibacterium paludis</name>
    <dbReference type="NCBI Taxonomy" id="1615952"/>
    <lineage>
        <taxon>Bacteria</taxon>
        <taxon>Pseudomonadati</taxon>
        <taxon>Pseudomonadota</taxon>
        <taxon>Betaproteobacteria</taxon>
        <taxon>Rhodocyclales</taxon>
        <taxon>Zoogloeaceae</taxon>
        <taxon>Uliginosibacterium</taxon>
    </lineage>
</organism>
<dbReference type="Pfam" id="PF00005">
    <property type="entry name" value="ABC_tran"/>
    <property type="match status" value="1"/>
</dbReference>
<dbReference type="SMART" id="SM00382">
    <property type="entry name" value="AAA"/>
    <property type="match status" value="1"/>
</dbReference>
<dbReference type="InterPro" id="IPR027417">
    <property type="entry name" value="P-loop_NTPase"/>
</dbReference>
<sequence>MSNSLTQAVFSAPPAAAIAPAGSAAGMLLARGLAFRFAGQTTDLFRIEHLQLAAGMRLGIRGASGAGKTTLLHCLGGIAPASAGSICWGEVDLCALTPAQLTRWRQRALGLVFQDFHLIDGLSALDNVLLPASFSAWQASTPQRQHAAALLDRVGIRTPTRRAGLLSRGERQRVAVARALLFSPPVLLADEPTASLDPDNRERIGQLLCDLAREQGATLIVVSHEEHLLARMDQVLELHTGTLEASRPDAPQAR</sequence>